<gene>
    <name evidence="1" type="ORF">L6164_001239</name>
</gene>
<evidence type="ECO:0000313" key="2">
    <source>
        <dbReference type="Proteomes" id="UP000828941"/>
    </source>
</evidence>
<name>A0ACB9QAB1_BAUVA</name>
<proteinExistence type="predicted"/>
<evidence type="ECO:0000313" key="1">
    <source>
        <dbReference type="EMBL" id="KAI4357279.1"/>
    </source>
</evidence>
<protein>
    <submittedName>
        <fullName evidence="1">Uncharacterized protein</fullName>
    </submittedName>
</protein>
<comment type="caution">
    <text evidence="1">The sequence shown here is derived from an EMBL/GenBank/DDBJ whole genome shotgun (WGS) entry which is preliminary data.</text>
</comment>
<reference evidence="1 2" key="1">
    <citation type="journal article" date="2022" name="DNA Res.">
        <title>Chromosomal-level genome assembly of the orchid tree Bauhinia variegata (Leguminosae; Cercidoideae) supports the allotetraploid origin hypothesis of Bauhinia.</title>
        <authorList>
            <person name="Zhong Y."/>
            <person name="Chen Y."/>
            <person name="Zheng D."/>
            <person name="Pang J."/>
            <person name="Liu Y."/>
            <person name="Luo S."/>
            <person name="Meng S."/>
            <person name="Qian L."/>
            <person name="Wei D."/>
            <person name="Dai S."/>
            <person name="Zhou R."/>
        </authorList>
    </citation>
    <scope>NUCLEOTIDE SEQUENCE [LARGE SCALE GENOMIC DNA]</scope>
    <source>
        <strain evidence="1">BV-YZ2020</strain>
    </source>
</reference>
<organism evidence="1 2">
    <name type="scientific">Bauhinia variegata</name>
    <name type="common">Purple orchid tree</name>
    <name type="synonym">Phanera variegata</name>
    <dbReference type="NCBI Taxonomy" id="167791"/>
    <lineage>
        <taxon>Eukaryota</taxon>
        <taxon>Viridiplantae</taxon>
        <taxon>Streptophyta</taxon>
        <taxon>Embryophyta</taxon>
        <taxon>Tracheophyta</taxon>
        <taxon>Spermatophyta</taxon>
        <taxon>Magnoliopsida</taxon>
        <taxon>eudicotyledons</taxon>
        <taxon>Gunneridae</taxon>
        <taxon>Pentapetalae</taxon>
        <taxon>rosids</taxon>
        <taxon>fabids</taxon>
        <taxon>Fabales</taxon>
        <taxon>Fabaceae</taxon>
        <taxon>Cercidoideae</taxon>
        <taxon>Cercideae</taxon>
        <taxon>Bauhiniinae</taxon>
        <taxon>Bauhinia</taxon>
    </lineage>
</organism>
<dbReference type="Proteomes" id="UP000828941">
    <property type="component" value="Chromosome 1"/>
</dbReference>
<dbReference type="EMBL" id="CM039426">
    <property type="protein sequence ID" value="KAI4357279.1"/>
    <property type="molecule type" value="Genomic_DNA"/>
</dbReference>
<keyword evidence="2" id="KW-1185">Reference proteome</keyword>
<sequence>MLEEEEAEEIAKNPKVVSVFLNKKRKLHTTRSWQFLGLEENGILPKDSIWEKARYGEDTIIGKLDTGFEARHDVKPQFTNARDVDGHGSHTLSTAGGSFVPGVSIFGNGFGTAKGGSPKARVAAYKVCWPDISETMRGGCFDADVLAGFEAAISDNVDLPRGIVVVNSAGNEGPRPETVASVVPWMITVAASTIDRSFASYVALGDKSHLKGSSLSPKGLPSQKFYPLINAEDAELAKANASDA</sequence>
<accession>A0ACB9QAB1</accession>